<evidence type="ECO:0000313" key="2">
    <source>
        <dbReference type="EMBL" id="QDU70240.1"/>
    </source>
</evidence>
<keyword evidence="1" id="KW-0732">Signal</keyword>
<dbReference type="KEGG" id="mcad:Pan265_00620"/>
<gene>
    <name evidence="2" type="ORF">Pan265_00620</name>
</gene>
<evidence type="ECO:0000313" key="3">
    <source>
        <dbReference type="Proteomes" id="UP000320386"/>
    </source>
</evidence>
<proteinExistence type="predicted"/>
<protein>
    <recommendedName>
        <fullName evidence="4">Penicillin-binding protein activator LpoB</fullName>
    </recommendedName>
</protein>
<sequence length="198" mass="21762" precursor="true">MTAPAPQTQTPRPQRTASALVLALLLLLPACSGPPQTTRTETDDFIVMSEQIAAAMLNSEAIAERRPDSEPWVVVADRFENLSSEVITPAEQKSIVRRIIAAAPLDQLSQQKNITFVITWQETQGLSEPTTAGVSGLAAARNPTHTLTVTFRSATRAQAKSRTDAYFIEYELTDLRDGTRVWQGDVGYKRAARGHIWD</sequence>
<dbReference type="RefSeq" id="WP_145444259.1">
    <property type="nucleotide sequence ID" value="NZ_CP036280.1"/>
</dbReference>
<accession>A0A518BTE1</accession>
<dbReference type="Proteomes" id="UP000320386">
    <property type="component" value="Chromosome"/>
</dbReference>
<dbReference type="Pfam" id="PF13036">
    <property type="entry name" value="LpoB"/>
    <property type="match status" value="1"/>
</dbReference>
<dbReference type="InterPro" id="IPR014094">
    <property type="entry name" value="LpoB"/>
</dbReference>
<feature type="chain" id="PRO_5022103672" description="Penicillin-binding protein activator LpoB" evidence="1">
    <location>
        <begin position="33"/>
        <end position="198"/>
    </location>
</feature>
<dbReference type="EMBL" id="CP036280">
    <property type="protein sequence ID" value="QDU70240.1"/>
    <property type="molecule type" value="Genomic_DNA"/>
</dbReference>
<dbReference type="AlphaFoldDB" id="A0A518BTE1"/>
<evidence type="ECO:0000256" key="1">
    <source>
        <dbReference type="SAM" id="SignalP"/>
    </source>
</evidence>
<keyword evidence="3" id="KW-1185">Reference proteome</keyword>
<reference evidence="2 3" key="1">
    <citation type="submission" date="2019-02" db="EMBL/GenBank/DDBJ databases">
        <title>Deep-cultivation of Planctomycetes and their phenomic and genomic characterization uncovers novel biology.</title>
        <authorList>
            <person name="Wiegand S."/>
            <person name="Jogler M."/>
            <person name="Boedeker C."/>
            <person name="Pinto D."/>
            <person name="Vollmers J."/>
            <person name="Rivas-Marin E."/>
            <person name="Kohn T."/>
            <person name="Peeters S.H."/>
            <person name="Heuer A."/>
            <person name="Rast P."/>
            <person name="Oberbeckmann S."/>
            <person name="Bunk B."/>
            <person name="Jeske O."/>
            <person name="Meyerdierks A."/>
            <person name="Storesund J.E."/>
            <person name="Kallscheuer N."/>
            <person name="Luecker S."/>
            <person name="Lage O.M."/>
            <person name="Pohl T."/>
            <person name="Merkel B.J."/>
            <person name="Hornburger P."/>
            <person name="Mueller R.-W."/>
            <person name="Bruemmer F."/>
            <person name="Labrenz M."/>
            <person name="Spormann A.M."/>
            <person name="Op den Camp H."/>
            <person name="Overmann J."/>
            <person name="Amann R."/>
            <person name="Jetten M.S.M."/>
            <person name="Mascher T."/>
            <person name="Medema M.H."/>
            <person name="Devos D.P."/>
            <person name="Kaster A.-K."/>
            <person name="Ovreas L."/>
            <person name="Rohde M."/>
            <person name="Galperin M.Y."/>
            <person name="Jogler C."/>
        </authorList>
    </citation>
    <scope>NUCLEOTIDE SEQUENCE [LARGE SCALE GENOMIC DNA]</scope>
    <source>
        <strain evidence="2 3">Pan265</strain>
    </source>
</reference>
<evidence type="ECO:0008006" key="4">
    <source>
        <dbReference type="Google" id="ProtNLM"/>
    </source>
</evidence>
<name>A0A518BTE1_9BACT</name>
<organism evidence="2 3">
    <name type="scientific">Mucisphaera calidilacus</name>
    <dbReference type="NCBI Taxonomy" id="2527982"/>
    <lineage>
        <taxon>Bacteria</taxon>
        <taxon>Pseudomonadati</taxon>
        <taxon>Planctomycetota</taxon>
        <taxon>Phycisphaerae</taxon>
        <taxon>Phycisphaerales</taxon>
        <taxon>Phycisphaeraceae</taxon>
        <taxon>Mucisphaera</taxon>
    </lineage>
</organism>
<feature type="signal peptide" evidence="1">
    <location>
        <begin position="1"/>
        <end position="32"/>
    </location>
</feature>